<dbReference type="EMBL" id="FQZV01000009">
    <property type="protein sequence ID" value="SHI89957.1"/>
    <property type="molecule type" value="Genomic_DNA"/>
</dbReference>
<dbReference type="RefSeq" id="WP_110940131.1">
    <property type="nucleotide sequence ID" value="NZ_FQZV01000009.1"/>
</dbReference>
<dbReference type="SUPFAM" id="SSF48498">
    <property type="entry name" value="Tetracyclin repressor-like, C-terminal domain"/>
    <property type="match status" value="1"/>
</dbReference>
<dbReference type="Proteomes" id="UP000184536">
    <property type="component" value="Unassembled WGS sequence"/>
</dbReference>
<dbReference type="InterPro" id="IPR009057">
    <property type="entry name" value="Homeodomain-like_sf"/>
</dbReference>
<sequence>MTKESKKKYNRLMEKAEELFMKVGYKRISMDELAAAAGISKMTIYKHFSSKEALFTEVLIQMIERHFAVIAAETEKIPTSTEKIEYMLDYTIKNVENYSIHLYKDLMDLPYVMEAIIKYKGKKLEETWRAIIREGIEKGEIRPIDIEFAASFFNHLQYSLHNLIMKHEDKGIKWIVANVYDLIKYGILRK</sequence>
<evidence type="ECO:0000313" key="6">
    <source>
        <dbReference type="EMBL" id="SHI89957.1"/>
    </source>
</evidence>
<dbReference type="InterPro" id="IPR001647">
    <property type="entry name" value="HTH_TetR"/>
</dbReference>
<dbReference type="SUPFAM" id="SSF46689">
    <property type="entry name" value="Homeodomain-like"/>
    <property type="match status" value="1"/>
</dbReference>
<dbReference type="InterPro" id="IPR036271">
    <property type="entry name" value="Tet_transcr_reg_TetR-rel_C_sf"/>
</dbReference>
<dbReference type="Pfam" id="PF00440">
    <property type="entry name" value="TetR_N"/>
    <property type="match status" value="1"/>
</dbReference>
<dbReference type="Gene3D" id="1.10.357.10">
    <property type="entry name" value="Tetracycline Repressor, domain 2"/>
    <property type="match status" value="1"/>
</dbReference>
<dbReference type="Gene3D" id="1.10.10.60">
    <property type="entry name" value="Homeodomain-like"/>
    <property type="match status" value="1"/>
</dbReference>
<dbReference type="InterPro" id="IPR050624">
    <property type="entry name" value="HTH-type_Tx_Regulator"/>
</dbReference>
<accession>A0A1M6EWS6</accession>
<protein>
    <submittedName>
        <fullName evidence="6">Transcriptional regulator, TetR family</fullName>
    </submittedName>
</protein>
<dbReference type="OrthoDB" id="494991at2"/>
<dbReference type="FunFam" id="1.10.10.60:FF:000141">
    <property type="entry name" value="TetR family transcriptional regulator"/>
    <property type="match status" value="1"/>
</dbReference>
<gene>
    <name evidence="6" type="ORF">SAMN02745975_00860</name>
</gene>
<feature type="domain" description="HTH tetR-type" evidence="5">
    <location>
        <begin position="6"/>
        <end position="66"/>
    </location>
</feature>
<dbReference type="PANTHER" id="PTHR43479:SF11">
    <property type="entry name" value="ACREF_ENVCD OPERON REPRESSOR-RELATED"/>
    <property type="match status" value="1"/>
</dbReference>
<dbReference type="AlphaFoldDB" id="A0A1M6EWS6"/>
<evidence type="ECO:0000259" key="5">
    <source>
        <dbReference type="PROSITE" id="PS50977"/>
    </source>
</evidence>
<reference evidence="7" key="1">
    <citation type="submission" date="2016-11" db="EMBL/GenBank/DDBJ databases">
        <authorList>
            <person name="Varghese N."/>
            <person name="Submissions S."/>
        </authorList>
    </citation>
    <scope>NUCLEOTIDE SEQUENCE [LARGE SCALE GENOMIC DNA]</scope>
    <source>
        <strain evidence="7">DSM 17957</strain>
    </source>
</reference>
<dbReference type="PRINTS" id="PR00455">
    <property type="entry name" value="HTHTETR"/>
</dbReference>
<keyword evidence="1" id="KW-0805">Transcription regulation</keyword>
<keyword evidence="7" id="KW-1185">Reference proteome</keyword>
<evidence type="ECO:0000256" key="2">
    <source>
        <dbReference type="ARBA" id="ARBA00023125"/>
    </source>
</evidence>
<proteinExistence type="predicted"/>
<dbReference type="PANTHER" id="PTHR43479">
    <property type="entry name" value="ACREF/ENVCD OPERON REPRESSOR-RELATED"/>
    <property type="match status" value="1"/>
</dbReference>
<dbReference type="GO" id="GO:0045892">
    <property type="term" value="P:negative regulation of DNA-templated transcription"/>
    <property type="evidence" value="ECO:0007669"/>
    <property type="project" value="UniProtKB-ARBA"/>
</dbReference>
<feature type="DNA-binding region" description="H-T-H motif" evidence="4">
    <location>
        <begin position="29"/>
        <end position="48"/>
    </location>
</feature>
<evidence type="ECO:0000256" key="1">
    <source>
        <dbReference type="ARBA" id="ARBA00023015"/>
    </source>
</evidence>
<dbReference type="GO" id="GO:0003677">
    <property type="term" value="F:DNA binding"/>
    <property type="evidence" value="ECO:0007669"/>
    <property type="project" value="UniProtKB-UniRule"/>
</dbReference>
<evidence type="ECO:0000256" key="3">
    <source>
        <dbReference type="ARBA" id="ARBA00023163"/>
    </source>
</evidence>
<dbReference type="STRING" id="1121919.SAMN02745975_00860"/>
<name>A0A1M6EWS6_9FIRM</name>
<keyword evidence="2 4" id="KW-0238">DNA-binding</keyword>
<keyword evidence="3" id="KW-0804">Transcription</keyword>
<evidence type="ECO:0000313" key="7">
    <source>
        <dbReference type="Proteomes" id="UP000184536"/>
    </source>
</evidence>
<organism evidence="6 7">
    <name type="scientific">Geosporobacter subterraneus DSM 17957</name>
    <dbReference type="NCBI Taxonomy" id="1121919"/>
    <lineage>
        <taxon>Bacteria</taxon>
        <taxon>Bacillati</taxon>
        <taxon>Bacillota</taxon>
        <taxon>Clostridia</taxon>
        <taxon>Peptostreptococcales</taxon>
        <taxon>Thermotaleaceae</taxon>
        <taxon>Geosporobacter</taxon>
    </lineage>
</organism>
<dbReference type="PROSITE" id="PS50977">
    <property type="entry name" value="HTH_TETR_2"/>
    <property type="match status" value="1"/>
</dbReference>
<evidence type="ECO:0000256" key="4">
    <source>
        <dbReference type="PROSITE-ProRule" id="PRU00335"/>
    </source>
</evidence>